<reference evidence="2 3" key="1">
    <citation type="journal article" date="2014" name="PLoS Genet.">
        <title>The Genome of Spironucleus salmonicida Highlights a Fish Pathogen Adapted to Fluctuating Environments.</title>
        <authorList>
            <person name="Xu F."/>
            <person name="Jerlstrom-Hultqvist J."/>
            <person name="Einarsson E."/>
            <person name="Astvaldsson A."/>
            <person name="Svard S.G."/>
            <person name="Andersson J.O."/>
        </authorList>
    </citation>
    <scope>NUCLEOTIDE SEQUENCE</scope>
    <source>
        <strain evidence="3">ATCC 50377</strain>
    </source>
</reference>
<feature type="region of interest" description="Disordered" evidence="1">
    <location>
        <begin position="160"/>
        <end position="185"/>
    </location>
</feature>
<evidence type="ECO:0000256" key="1">
    <source>
        <dbReference type="SAM" id="MobiDB-lite"/>
    </source>
</evidence>
<reference evidence="3" key="2">
    <citation type="submission" date="2020-12" db="EMBL/GenBank/DDBJ databases">
        <title>New Spironucleus salmonicida genome in near-complete chromosomes.</title>
        <authorList>
            <person name="Xu F."/>
            <person name="Kurt Z."/>
            <person name="Jimenez-Gonzalez A."/>
            <person name="Astvaldsson A."/>
            <person name="Andersson J.O."/>
            <person name="Svard S.G."/>
        </authorList>
    </citation>
    <scope>NUCLEOTIDE SEQUENCE</scope>
    <source>
        <strain evidence="3">ATCC 50377</strain>
    </source>
</reference>
<sequence length="354" mass="40658">MGCGPIDCVIKKNQSLVQQPVESNINDSLNINTLLTSQEPQGQCQNNEYHQQQNSDIPQPFNNDLDNTKTWINTPEPPINLGDEEEENEIQTVKQFYFTLQPEPLPPIHFASTFLVQKQELKPYKIIKTKSMLLNEQQQIANIEQNEADTMKQQLQENNESINGSTSQSMNTPLKKKKKLTKRGSKLNVQVSEISHKEIESSDKEEKETSIQSIEVQIETQPNQRLKLQEDEIKLADCNDAVDVYVEEANESDEEEHIQVVPLSQGYILAVIEKNDPVDEYIEDEKLYDGSEHSEIIEQPLVQGQNLADIERNDPVDEYLSELSIKQDNDSENYEKELTQGKQFQLLDENQEQE</sequence>
<dbReference type="VEuPathDB" id="GiardiaDB:SS50377_24125"/>
<protein>
    <submittedName>
        <fullName evidence="2">Uncharacterized protein</fullName>
    </submittedName>
</protein>
<dbReference type="EMBL" id="AUWU02000004">
    <property type="protein sequence ID" value="KAH0574178.1"/>
    <property type="molecule type" value="Genomic_DNA"/>
</dbReference>
<evidence type="ECO:0000313" key="4">
    <source>
        <dbReference type="Proteomes" id="UP000018208"/>
    </source>
</evidence>
<feature type="region of interest" description="Disordered" evidence="1">
    <location>
        <begin position="325"/>
        <end position="354"/>
    </location>
</feature>
<gene>
    <name evidence="2" type="ORF">SS50377_16095</name>
    <name evidence="3" type="ORF">SS50377_24125</name>
</gene>
<dbReference type="EMBL" id="KI546128">
    <property type="protein sequence ID" value="EST44096.1"/>
    <property type="molecule type" value="Genomic_DNA"/>
</dbReference>
<organism evidence="2">
    <name type="scientific">Spironucleus salmonicida</name>
    <dbReference type="NCBI Taxonomy" id="348837"/>
    <lineage>
        <taxon>Eukaryota</taxon>
        <taxon>Metamonada</taxon>
        <taxon>Diplomonadida</taxon>
        <taxon>Hexamitidae</taxon>
        <taxon>Hexamitinae</taxon>
        <taxon>Spironucleus</taxon>
    </lineage>
</organism>
<accession>V6LK33</accession>
<dbReference type="AlphaFoldDB" id="V6LK33"/>
<feature type="compositionally biased region" description="Polar residues" evidence="1">
    <location>
        <begin position="160"/>
        <end position="172"/>
    </location>
</feature>
<evidence type="ECO:0000313" key="2">
    <source>
        <dbReference type="EMBL" id="EST44096.1"/>
    </source>
</evidence>
<feature type="compositionally biased region" description="Basic residues" evidence="1">
    <location>
        <begin position="174"/>
        <end position="185"/>
    </location>
</feature>
<feature type="compositionally biased region" description="Basic and acidic residues" evidence="1">
    <location>
        <begin position="325"/>
        <end position="339"/>
    </location>
</feature>
<proteinExistence type="predicted"/>
<name>V6LK33_9EUKA</name>
<keyword evidence="4" id="KW-1185">Reference proteome</keyword>
<evidence type="ECO:0000313" key="3">
    <source>
        <dbReference type="EMBL" id="KAH0574178.1"/>
    </source>
</evidence>
<dbReference type="Proteomes" id="UP000018208">
    <property type="component" value="Unassembled WGS sequence"/>
</dbReference>